<gene>
    <name evidence="4" type="ORF">HPT30_24700</name>
</gene>
<evidence type="ECO:0000259" key="3">
    <source>
        <dbReference type="PROSITE" id="PS51186"/>
    </source>
</evidence>
<dbReference type="InterPro" id="IPR050832">
    <property type="entry name" value="Bact_Acetyltransf"/>
</dbReference>
<evidence type="ECO:0000256" key="2">
    <source>
        <dbReference type="ARBA" id="ARBA00023315"/>
    </source>
</evidence>
<dbReference type="Pfam" id="PF00583">
    <property type="entry name" value="Acetyltransf_1"/>
    <property type="match status" value="1"/>
</dbReference>
<dbReference type="PANTHER" id="PTHR43877">
    <property type="entry name" value="AMINOALKYLPHOSPHONATE N-ACETYLTRANSFERASE-RELATED-RELATED"/>
    <property type="match status" value="1"/>
</dbReference>
<keyword evidence="1 4" id="KW-0808">Transferase</keyword>
<dbReference type="RefSeq" id="WP_175373955.1">
    <property type="nucleotide sequence ID" value="NZ_JABWCS010000219.1"/>
</dbReference>
<organism evidence="4 5">
    <name type="scientific">Paenibacillus agri</name>
    <dbReference type="NCBI Taxonomy" id="2744309"/>
    <lineage>
        <taxon>Bacteria</taxon>
        <taxon>Bacillati</taxon>
        <taxon>Bacillota</taxon>
        <taxon>Bacilli</taxon>
        <taxon>Bacillales</taxon>
        <taxon>Paenibacillaceae</taxon>
        <taxon>Paenibacillus</taxon>
    </lineage>
</organism>
<evidence type="ECO:0000256" key="1">
    <source>
        <dbReference type="ARBA" id="ARBA00022679"/>
    </source>
</evidence>
<dbReference type="InterPro" id="IPR016181">
    <property type="entry name" value="Acyl_CoA_acyltransferase"/>
</dbReference>
<evidence type="ECO:0000313" key="5">
    <source>
        <dbReference type="Proteomes" id="UP000564806"/>
    </source>
</evidence>
<name>A0A850ESN8_9BACL</name>
<dbReference type="PROSITE" id="PS51186">
    <property type="entry name" value="GNAT"/>
    <property type="match status" value="1"/>
</dbReference>
<proteinExistence type="predicted"/>
<keyword evidence="2" id="KW-0012">Acyltransferase</keyword>
<reference evidence="4" key="1">
    <citation type="submission" date="2020-06" db="EMBL/GenBank/DDBJ databases">
        <title>Paenibacillus sp. nov., isolated from soil.</title>
        <authorList>
            <person name="Seo Y.L."/>
        </authorList>
    </citation>
    <scope>NUCLEOTIDE SEQUENCE [LARGE SCALE GENOMIC DNA]</scope>
    <source>
        <strain evidence="4">JW14</strain>
    </source>
</reference>
<dbReference type="CDD" id="cd04301">
    <property type="entry name" value="NAT_SF"/>
    <property type="match status" value="1"/>
</dbReference>
<protein>
    <submittedName>
        <fullName evidence="4">GNAT family N-acetyltransferase</fullName>
    </submittedName>
</protein>
<dbReference type="EMBL" id="JABWCS010000219">
    <property type="protein sequence ID" value="NUU63566.1"/>
    <property type="molecule type" value="Genomic_DNA"/>
</dbReference>
<keyword evidence="5" id="KW-1185">Reference proteome</keyword>
<dbReference type="InterPro" id="IPR000182">
    <property type="entry name" value="GNAT_dom"/>
</dbReference>
<dbReference type="AlphaFoldDB" id="A0A850ESN8"/>
<dbReference type="Gene3D" id="3.40.630.30">
    <property type="match status" value="1"/>
</dbReference>
<dbReference type="Proteomes" id="UP000564806">
    <property type="component" value="Unassembled WGS sequence"/>
</dbReference>
<feature type="domain" description="N-acetyltransferase" evidence="3">
    <location>
        <begin position="1"/>
        <end position="168"/>
    </location>
</feature>
<dbReference type="GO" id="GO:0016747">
    <property type="term" value="F:acyltransferase activity, transferring groups other than amino-acyl groups"/>
    <property type="evidence" value="ECO:0007669"/>
    <property type="project" value="InterPro"/>
</dbReference>
<comment type="caution">
    <text evidence="4">The sequence shown here is derived from an EMBL/GenBank/DDBJ whole genome shotgun (WGS) entry which is preliminary data.</text>
</comment>
<sequence length="173" mass="19654">MVIRILDANDAETYQKLRLRALRDHPEAFLSSYEDEKDMPLAMVQTRLQADQNRFTLGAFNDNGELAGIVTFIRENREKVKHKGLVVAVYVSPEARKLRLGFALMEELIARAAQLEGVEILNLAVMSGNEAAVRLYESLGFTCYGKEKKAVKIGDTYYDDELMSLDLSERRTF</sequence>
<evidence type="ECO:0000313" key="4">
    <source>
        <dbReference type="EMBL" id="NUU63566.1"/>
    </source>
</evidence>
<accession>A0A850ESN8</accession>
<dbReference type="SUPFAM" id="SSF55729">
    <property type="entry name" value="Acyl-CoA N-acyltransferases (Nat)"/>
    <property type="match status" value="1"/>
</dbReference>